<organism evidence="1 2">
    <name type="scientific">Pseudovibrio ascidiaceicola</name>
    <dbReference type="NCBI Taxonomy" id="285279"/>
    <lineage>
        <taxon>Bacteria</taxon>
        <taxon>Pseudomonadati</taxon>
        <taxon>Pseudomonadota</taxon>
        <taxon>Alphaproteobacteria</taxon>
        <taxon>Hyphomicrobiales</taxon>
        <taxon>Stappiaceae</taxon>
        <taxon>Pseudovibrio</taxon>
    </lineage>
</organism>
<dbReference type="EMBL" id="FOSK01000009">
    <property type="protein sequence ID" value="SFK80950.1"/>
    <property type="molecule type" value="Genomic_DNA"/>
</dbReference>
<accession>A0A1I4CJZ8</accession>
<dbReference type="InterPro" id="IPR002696">
    <property type="entry name" value="Membr_insert_effic_factor_YidD"/>
</dbReference>
<name>A0A1I4CJZ8_9HYPH</name>
<protein>
    <submittedName>
        <fullName evidence="1">Haemolytic domain-containing protein</fullName>
    </submittedName>
</protein>
<comment type="caution">
    <text evidence="1">The sequence shown here is derived from an EMBL/GenBank/DDBJ whole genome shotgun (WGS) entry which is preliminary data.</text>
</comment>
<reference evidence="1 2" key="1">
    <citation type="submission" date="2016-10" db="EMBL/GenBank/DDBJ databases">
        <authorList>
            <person name="Varghese N."/>
            <person name="Submissions S."/>
        </authorList>
    </citation>
    <scope>NUCLEOTIDE SEQUENCE [LARGE SCALE GENOMIC DNA]</scope>
    <source>
        <strain evidence="1 2">DSM 16392</strain>
    </source>
</reference>
<dbReference type="Pfam" id="PF01809">
    <property type="entry name" value="YidD"/>
    <property type="match status" value="1"/>
</dbReference>
<evidence type="ECO:0000313" key="2">
    <source>
        <dbReference type="Proteomes" id="UP000199598"/>
    </source>
</evidence>
<keyword evidence="2" id="KW-1185">Reference proteome</keyword>
<evidence type="ECO:0000313" key="1">
    <source>
        <dbReference type="EMBL" id="SFK80950.1"/>
    </source>
</evidence>
<dbReference type="Proteomes" id="UP000199598">
    <property type="component" value="Unassembled WGS sequence"/>
</dbReference>
<sequence>MRFGFWRGGWIGLSRIIRCNPYGASGYDPVPASLPEQSRWYLPWRYGHWTGRHIDPKTRFDLQD</sequence>
<proteinExistence type="predicted"/>
<gene>
    <name evidence="1" type="ORF">SAMN04488518_109183</name>
</gene>